<dbReference type="InterPro" id="IPR036396">
    <property type="entry name" value="Cyt_P450_sf"/>
</dbReference>
<keyword evidence="2" id="KW-0645">Protease</keyword>
<accession>A0A8T2XI89</accession>
<dbReference type="PROSITE" id="PS00086">
    <property type="entry name" value="CYTOCHROME_P450"/>
    <property type="match status" value="1"/>
</dbReference>
<gene>
    <name evidence="10" type="ORF">H0E87_021895</name>
</gene>
<feature type="transmembrane region" description="Helical" evidence="8">
    <location>
        <begin position="114"/>
        <end position="132"/>
    </location>
</feature>
<evidence type="ECO:0000256" key="7">
    <source>
        <dbReference type="PIRSR" id="PIRSR602401-1"/>
    </source>
</evidence>
<keyword evidence="3 7" id="KW-0479">Metal-binding</keyword>
<dbReference type="PANTHER" id="PTHR22726">
    <property type="entry name" value="METALLOENDOPEPTIDASE OMA1"/>
    <property type="match status" value="1"/>
</dbReference>
<dbReference type="PRINTS" id="PR00385">
    <property type="entry name" value="P450"/>
</dbReference>
<dbReference type="Gene3D" id="1.10.630.10">
    <property type="entry name" value="Cytochrome P450"/>
    <property type="match status" value="1"/>
</dbReference>
<evidence type="ECO:0000256" key="5">
    <source>
        <dbReference type="ARBA" id="ARBA00022833"/>
    </source>
</evidence>
<dbReference type="InterPro" id="IPR051156">
    <property type="entry name" value="Mito/Outer_Membr_Metalloprot"/>
</dbReference>
<feature type="domain" description="Peptidase M48" evidence="9">
    <location>
        <begin position="264"/>
        <end position="424"/>
    </location>
</feature>
<keyword evidence="5" id="KW-0862">Zinc</keyword>
<dbReference type="PRINTS" id="PR00463">
    <property type="entry name" value="EP450I"/>
</dbReference>
<keyword evidence="6" id="KW-0482">Metalloprotease</keyword>
<dbReference type="InterPro" id="IPR002401">
    <property type="entry name" value="Cyt_P450_E_grp-I"/>
</dbReference>
<dbReference type="EMBL" id="JACEGQ020000012">
    <property type="protein sequence ID" value="KAH8492502.1"/>
    <property type="molecule type" value="Genomic_DNA"/>
</dbReference>
<dbReference type="GO" id="GO:0016020">
    <property type="term" value="C:membrane"/>
    <property type="evidence" value="ECO:0007669"/>
    <property type="project" value="TreeGrafter"/>
</dbReference>
<dbReference type="CDD" id="cd07331">
    <property type="entry name" value="M48C_Oma1_like"/>
    <property type="match status" value="1"/>
</dbReference>
<keyword evidence="8" id="KW-1133">Transmembrane helix</keyword>
<dbReference type="Pfam" id="PF01435">
    <property type="entry name" value="Peptidase_M48"/>
    <property type="match status" value="1"/>
</dbReference>
<keyword evidence="4" id="KW-0378">Hydrolase</keyword>
<evidence type="ECO:0000256" key="3">
    <source>
        <dbReference type="ARBA" id="ARBA00022723"/>
    </source>
</evidence>
<dbReference type="InterPro" id="IPR001915">
    <property type="entry name" value="Peptidase_M48"/>
</dbReference>
<keyword evidence="7" id="KW-0408">Iron</keyword>
<dbReference type="InterPro" id="IPR001128">
    <property type="entry name" value="Cyt_P450"/>
</dbReference>
<dbReference type="SUPFAM" id="SSF48264">
    <property type="entry name" value="Cytochrome P450"/>
    <property type="match status" value="1"/>
</dbReference>
<dbReference type="GO" id="GO:0016705">
    <property type="term" value="F:oxidoreductase activity, acting on paired donors, with incorporation or reduction of molecular oxygen"/>
    <property type="evidence" value="ECO:0007669"/>
    <property type="project" value="InterPro"/>
</dbReference>
<keyword evidence="8" id="KW-0472">Membrane</keyword>
<keyword evidence="8" id="KW-0812">Transmembrane</keyword>
<dbReference type="AlphaFoldDB" id="A0A8T2XI89"/>
<dbReference type="InterPro" id="IPR017972">
    <property type="entry name" value="Cyt_P450_CS"/>
</dbReference>
<keyword evidence="7" id="KW-0349">Heme</keyword>
<organism evidence="10 11">
    <name type="scientific">Populus deltoides</name>
    <name type="common">Eastern poplar</name>
    <name type="synonym">Eastern cottonwood</name>
    <dbReference type="NCBI Taxonomy" id="3696"/>
    <lineage>
        <taxon>Eukaryota</taxon>
        <taxon>Viridiplantae</taxon>
        <taxon>Streptophyta</taxon>
        <taxon>Embryophyta</taxon>
        <taxon>Tracheophyta</taxon>
        <taxon>Spermatophyta</taxon>
        <taxon>Magnoliopsida</taxon>
        <taxon>eudicotyledons</taxon>
        <taxon>Gunneridae</taxon>
        <taxon>Pentapetalae</taxon>
        <taxon>rosids</taxon>
        <taxon>fabids</taxon>
        <taxon>Malpighiales</taxon>
        <taxon>Salicaceae</taxon>
        <taxon>Saliceae</taxon>
        <taxon>Populus</taxon>
    </lineage>
</organism>
<evidence type="ECO:0000256" key="1">
    <source>
        <dbReference type="ARBA" id="ARBA00001947"/>
    </source>
</evidence>
<evidence type="ECO:0000259" key="9">
    <source>
        <dbReference type="Pfam" id="PF01435"/>
    </source>
</evidence>
<comment type="caution">
    <text evidence="10">The sequence shown here is derived from an EMBL/GenBank/DDBJ whole genome shotgun (WGS) entry which is preliminary data.</text>
</comment>
<reference evidence="10" key="1">
    <citation type="journal article" date="2021" name="J. Hered.">
        <title>Genome Assembly of Salicaceae Populus deltoides (Eastern Cottonwood) I-69 Based on Nanopore Sequencing and Hi-C Technologies.</title>
        <authorList>
            <person name="Bai S."/>
            <person name="Wu H."/>
            <person name="Zhang J."/>
            <person name="Pan Z."/>
            <person name="Zhao W."/>
            <person name="Li Z."/>
            <person name="Tong C."/>
        </authorList>
    </citation>
    <scope>NUCLEOTIDE SEQUENCE</scope>
    <source>
        <tissue evidence="10">Leaf</tissue>
    </source>
</reference>
<protein>
    <recommendedName>
        <fullName evidence="9">Peptidase M48 domain-containing protein</fullName>
    </recommendedName>
</protein>
<evidence type="ECO:0000256" key="8">
    <source>
        <dbReference type="SAM" id="Phobius"/>
    </source>
</evidence>
<dbReference type="Proteomes" id="UP000807159">
    <property type="component" value="Chromosome 12"/>
</dbReference>
<dbReference type="Pfam" id="PF00067">
    <property type="entry name" value="p450"/>
    <property type="match status" value="1"/>
</dbReference>
<name>A0A8T2XI89_POPDE</name>
<keyword evidence="11" id="KW-1185">Reference proteome</keyword>
<dbReference type="GO" id="GO:0051603">
    <property type="term" value="P:proteolysis involved in protein catabolic process"/>
    <property type="evidence" value="ECO:0007669"/>
    <property type="project" value="TreeGrafter"/>
</dbReference>
<sequence>MGCYRKAKLALDALTSYTSKIVTRPSVEESAFSRIYQDGSLSSASNPVKFSGFSKSCNFYQRLGSGSQMGVNKINYNPFLGNGIGAKRFYYVDRYRVQHFKPRGPKRWFRNPRTVLIVVLVGSGAFITVYYGNLETVPYTKRRHFVLLSKTMERKMGESQFEQMKAAFKGKMLPALHPESVRMRLIAQDIIDALQRGLKREQVWSDMGYASQESDMAHEASAHETLKALSEREEKIEGKWYKEDEILDDNWVQQCRKKEKGLKADASHLDGLNWEILVVNEPVVNAFCLPGGKIVVFTGLLEHFRTDAEIATIIGHEVGHAVARHAAEGITKNLWVAILQLILYQFIMPDIANAMSVLFLRLPFSRRMEIEADYVGLLLMASAGYDPRIAPRVYEKLGKLTGDSALRDYLSTHPSGKRRAQLLAQAQVMEEALHIYRDRIAGRGGEASPDAVVMKGNSLGLDCINNEMRIEDANGATELLLDMLMKSTLDSIFKVGFGFELNALSGLDESGSRFTKAFDDSNSIGGKEDILSRFLLESEKDPENMTDQYLRDITLNFIIPGKDTSANTLAWFFYMLCKHPLVQEKVVQEVREAVGIKESMSADEFSKLMTEEAMDKMQYLHASLTETLRLYPAVPLDGKSAAEDDILPDGFKVKKGDGITYMAYAMGRMKNIWGHDAEEFHPERWLHDDIFQPERPFNFTAFHAGPRICLGKEFADRQMKILAAVLLHFLGSNLWMRGRKLHIEQCLPFT</sequence>
<comment type="cofactor">
    <cofactor evidence="1">
        <name>Zn(2+)</name>
        <dbReference type="ChEBI" id="CHEBI:29105"/>
    </cofactor>
</comment>
<feature type="binding site" description="axial binding residue" evidence="7">
    <location>
        <position position="709"/>
    </location>
    <ligand>
        <name>heme</name>
        <dbReference type="ChEBI" id="CHEBI:30413"/>
    </ligand>
    <ligandPart>
        <name>Fe</name>
        <dbReference type="ChEBI" id="CHEBI:18248"/>
    </ligandPart>
</feature>
<comment type="cofactor">
    <cofactor evidence="7">
        <name>heme</name>
        <dbReference type="ChEBI" id="CHEBI:30413"/>
    </cofactor>
</comment>
<dbReference type="PANTHER" id="PTHR22726:SF1">
    <property type="entry name" value="METALLOENDOPEPTIDASE OMA1, MITOCHONDRIAL"/>
    <property type="match status" value="1"/>
</dbReference>
<evidence type="ECO:0000256" key="2">
    <source>
        <dbReference type="ARBA" id="ARBA00022670"/>
    </source>
</evidence>
<dbReference type="GO" id="GO:0005506">
    <property type="term" value="F:iron ion binding"/>
    <property type="evidence" value="ECO:0007669"/>
    <property type="project" value="InterPro"/>
</dbReference>
<dbReference type="GO" id="GO:0004222">
    <property type="term" value="F:metalloendopeptidase activity"/>
    <property type="evidence" value="ECO:0007669"/>
    <property type="project" value="InterPro"/>
</dbReference>
<evidence type="ECO:0000313" key="10">
    <source>
        <dbReference type="EMBL" id="KAH8492502.1"/>
    </source>
</evidence>
<evidence type="ECO:0000313" key="11">
    <source>
        <dbReference type="Proteomes" id="UP000807159"/>
    </source>
</evidence>
<proteinExistence type="predicted"/>
<dbReference type="GO" id="GO:0020037">
    <property type="term" value="F:heme binding"/>
    <property type="evidence" value="ECO:0007669"/>
    <property type="project" value="InterPro"/>
</dbReference>
<evidence type="ECO:0000256" key="6">
    <source>
        <dbReference type="ARBA" id="ARBA00023049"/>
    </source>
</evidence>
<evidence type="ECO:0000256" key="4">
    <source>
        <dbReference type="ARBA" id="ARBA00022801"/>
    </source>
</evidence>
<dbReference type="GO" id="GO:0004497">
    <property type="term" value="F:monooxygenase activity"/>
    <property type="evidence" value="ECO:0007669"/>
    <property type="project" value="InterPro"/>
</dbReference>
<dbReference type="Gene3D" id="3.30.2010.10">
    <property type="entry name" value="Metalloproteases ('zincins'), catalytic domain"/>
    <property type="match status" value="1"/>
</dbReference>